<dbReference type="OrthoDB" id="9782218at2"/>
<keyword evidence="2" id="KW-0812">Transmembrane</keyword>
<keyword evidence="5" id="KW-1185">Reference proteome</keyword>
<dbReference type="Pfam" id="PF00884">
    <property type="entry name" value="Sulfatase"/>
    <property type="match status" value="1"/>
</dbReference>
<feature type="transmembrane region" description="Helical" evidence="2">
    <location>
        <begin position="83"/>
        <end position="105"/>
    </location>
</feature>
<dbReference type="PANTHER" id="PTHR43751">
    <property type="entry name" value="SULFATASE"/>
    <property type="match status" value="1"/>
</dbReference>
<evidence type="ECO:0000313" key="4">
    <source>
        <dbReference type="EMBL" id="RUL89298.1"/>
    </source>
</evidence>
<sequence length="653" mass="70417">MLDTPREPARRRGPTPHRRFRQPLQTEGGTPRASPQVGVGDVIATGLWLGIVAGLLELATILVQGACFPVVSAESLRTNHHKGWMIPAADLATIGLLGLLLAPAAGLRGRWAGRLALFLLSWAAVLGPMLAIVGLHPVGAAALALGIASRASGRIGRLVSRNRRRAWVGLAGAAFGLGWLGFGEYRRVVRAEEKALAALPEAIPGAPNVLLLVLDTVRAENLSLYGYDRPTSPHLERLAASGITFEEARAPAPWTLPTHASLFTGRWPHELSVGSHSPLDGRDPTLAEFFSELGYSTGGFVANTYFCNARFGLDRGFSRYEDFEENARVDPIEALGNTAIGRRLVSAGRSLGLVTRPPFGPRKDASRINRDLLRWIDSRAGDGRPFFAFLNYFDAHAPYQPPAEFASRFGVEAGSPERLDPNDLRALNPLDPDPEQLDRLLRRSDALRDSYDACIASIDAQIGRLCDELASRGLLDDSWLVITSDHGEHFGEHLLFGHGGDLYREAIHVPLLLVPPASWDGPRGIRVVRPVSLRDVPATIAALSAPGRQAPFPGWSLSWTWNDGSTEPSSDVFAEVDLGVRGEEARGHAPALQGGLRALVSGGFTYIRSGDGDEELFALDDREEAENLAGSPDLAGQLDAMRSRLDRLSGEGG</sequence>
<reference evidence="4 5" key="2">
    <citation type="submission" date="2019-01" db="EMBL/GenBank/DDBJ databases">
        <title>Tautonia sociabilis, a novel thermotolerant planctomycete of Isosphaeraceae family, isolated from a 4000 m deep subterranean habitat.</title>
        <authorList>
            <person name="Kovaleva O.L."/>
            <person name="Elcheninov A.G."/>
            <person name="Van Heerden E."/>
            <person name="Toshchakov S.V."/>
            <person name="Novikov A."/>
            <person name="Bonch-Osmolovskaya E.A."/>
            <person name="Kublanov I.V."/>
        </authorList>
    </citation>
    <scope>NUCLEOTIDE SEQUENCE [LARGE SCALE GENOMIC DNA]</scope>
    <source>
        <strain evidence="4 5">GM2012</strain>
    </source>
</reference>
<dbReference type="Gene3D" id="3.40.720.10">
    <property type="entry name" value="Alkaline Phosphatase, subunit A"/>
    <property type="match status" value="1"/>
</dbReference>
<dbReference type="AlphaFoldDB" id="A0A432MQN1"/>
<protein>
    <submittedName>
        <fullName evidence="4">Arylsulfatase</fullName>
    </submittedName>
</protein>
<proteinExistence type="predicted"/>
<dbReference type="InterPro" id="IPR017850">
    <property type="entry name" value="Alkaline_phosphatase_core_sf"/>
</dbReference>
<keyword evidence="2" id="KW-0472">Membrane</keyword>
<feature type="domain" description="Sulfatase N-terminal" evidence="3">
    <location>
        <begin position="207"/>
        <end position="543"/>
    </location>
</feature>
<evidence type="ECO:0000256" key="2">
    <source>
        <dbReference type="SAM" id="Phobius"/>
    </source>
</evidence>
<feature type="compositionally biased region" description="Basic and acidic residues" evidence="1">
    <location>
        <begin position="1"/>
        <end position="10"/>
    </location>
</feature>
<feature type="compositionally biased region" description="Basic residues" evidence="1">
    <location>
        <begin position="11"/>
        <end position="21"/>
    </location>
</feature>
<comment type="caution">
    <text evidence="4">The sequence shown here is derived from an EMBL/GenBank/DDBJ whole genome shotgun (WGS) entry which is preliminary data.</text>
</comment>
<organism evidence="4 5">
    <name type="scientific">Tautonia sociabilis</name>
    <dbReference type="NCBI Taxonomy" id="2080755"/>
    <lineage>
        <taxon>Bacteria</taxon>
        <taxon>Pseudomonadati</taxon>
        <taxon>Planctomycetota</taxon>
        <taxon>Planctomycetia</taxon>
        <taxon>Isosphaerales</taxon>
        <taxon>Isosphaeraceae</taxon>
        <taxon>Tautonia</taxon>
    </lineage>
</organism>
<reference evidence="4 5" key="1">
    <citation type="submission" date="2018-12" db="EMBL/GenBank/DDBJ databases">
        <authorList>
            <person name="Toschakov S.V."/>
        </authorList>
    </citation>
    <scope>NUCLEOTIDE SEQUENCE [LARGE SCALE GENOMIC DNA]</scope>
    <source>
        <strain evidence="4 5">GM2012</strain>
    </source>
</reference>
<dbReference type="EMBL" id="RYZH01000003">
    <property type="protein sequence ID" value="RUL89298.1"/>
    <property type="molecule type" value="Genomic_DNA"/>
</dbReference>
<name>A0A432MQN1_9BACT</name>
<feature type="transmembrane region" description="Helical" evidence="2">
    <location>
        <begin position="166"/>
        <end position="182"/>
    </location>
</feature>
<evidence type="ECO:0000259" key="3">
    <source>
        <dbReference type="Pfam" id="PF00884"/>
    </source>
</evidence>
<dbReference type="Proteomes" id="UP000280296">
    <property type="component" value="Unassembled WGS sequence"/>
</dbReference>
<feature type="transmembrane region" description="Helical" evidence="2">
    <location>
        <begin position="47"/>
        <end position="71"/>
    </location>
</feature>
<gene>
    <name evidence="4" type="ORF">TsocGM_02440</name>
</gene>
<dbReference type="CDD" id="cd16148">
    <property type="entry name" value="sulfatase_like"/>
    <property type="match status" value="1"/>
</dbReference>
<dbReference type="InterPro" id="IPR000917">
    <property type="entry name" value="Sulfatase_N"/>
</dbReference>
<evidence type="ECO:0000313" key="5">
    <source>
        <dbReference type="Proteomes" id="UP000280296"/>
    </source>
</evidence>
<feature type="transmembrane region" description="Helical" evidence="2">
    <location>
        <begin position="117"/>
        <end position="145"/>
    </location>
</feature>
<keyword evidence="2" id="KW-1133">Transmembrane helix</keyword>
<accession>A0A432MQN1</accession>
<dbReference type="RefSeq" id="WP_126723733.1">
    <property type="nucleotide sequence ID" value="NZ_RYZH01000003.1"/>
</dbReference>
<dbReference type="PANTHER" id="PTHR43751:SF3">
    <property type="entry name" value="SULFATASE N-TERMINAL DOMAIN-CONTAINING PROTEIN"/>
    <property type="match status" value="1"/>
</dbReference>
<dbReference type="SUPFAM" id="SSF53649">
    <property type="entry name" value="Alkaline phosphatase-like"/>
    <property type="match status" value="1"/>
</dbReference>
<feature type="region of interest" description="Disordered" evidence="1">
    <location>
        <begin position="1"/>
        <end position="35"/>
    </location>
</feature>
<dbReference type="InterPro" id="IPR052701">
    <property type="entry name" value="GAG_Ulvan_Degrading_Sulfatases"/>
</dbReference>
<evidence type="ECO:0000256" key="1">
    <source>
        <dbReference type="SAM" id="MobiDB-lite"/>
    </source>
</evidence>